<evidence type="ECO:0000313" key="6">
    <source>
        <dbReference type="EMBL" id="OCT70169.1"/>
    </source>
</evidence>
<keyword evidence="3" id="KW-0964">Secreted</keyword>
<keyword evidence="4" id="KW-1015">Disulfide bond</keyword>
<name>A0A974CBG3_XENLA</name>
<accession>A0A974CBG3</accession>
<dbReference type="Gene3D" id="2.20.25.590">
    <property type="match status" value="1"/>
</dbReference>
<keyword evidence="5" id="KW-0472">Membrane</keyword>
<evidence type="ECO:0000256" key="3">
    <source>
        <dbReference type="ARBA" id="ARBA00022525"/>
    </source>
</evidence>
<evidence type="ECO:0000256" key="1">
    <source>
        <dbReference type="ARBA" id="ARBA00004613"/>
    </source>
</evidence>
<comment type="similarity">
    <text evidence="2">Belongs to the beta-microseminoprotein family.</text>
</comment>
<dbReference type="Proteomes" id="UP000694892">
    <property type="component" value="Chromosome 7S"/>
</dbReference>
<dbReference type="Gene3D" id="2.10.70.10">
    <property type="entry name" value="Complement Module, domain 1"/>
    <property type="match status" value="1"/>
</dbReference>
<gene>
    <name evidence="6" type="ORF">XELAEV_18037090mg</name>
</gene>
<evidence type="ECO:0000313" key="7">
    <source>
        <dbReference type="Proteomes" id="UP000694892"/>
    </source>
</evidence>
<reference evidence="7" key="1">
    <citation type="journal article" date="2016" name="Nature">
        <title>Genome evolution in the allotetraploid frog Xenopus laevis.</title>
        <authorList>
            <person name="Session A.M."/>
            <person name="Uno Y."/>
            <person name="Kwon T."/>
            <person name="Chapman J.A."/>
            <person name="Toyoda A."/>
            <person name="Takahashi S."/>
            <person name="Fukui A."/>
            <person name="Hikosaka A."/>
            <person name="Suzuki A."/>
            <person name="Kondo M."/>
            <person name="van Heeringen S.J."/>
            <person name="Quigley I."/>
            <person name="Heinz S."/>
            <person name="Ogino H."/>
            <person name="Ochi H."/>
            <person name="Hellsten U."/>
            <person name="Lyons J.B."/>
            <person name="Simakov O."/>
            <person name="Putnam N."/>
            <person name="Stites J."/>
            <person name="Kuroki Y."/>
            <person name="Tanaka T."/>
            <person name="Michiue T."/>
            <person name="Watanabe M."/>
            <person name="Bogdanovic O."/>
            <person name="Lister R."/>
            <person name="Georgiou G."/>
            <person name="Paranjpe S.S."/>
            <person name="van Kruijsbergen I."/>
            <person name="Shu S."/>
            <person name="Carlson J."/>
            <person name="Kinoshita T."/>
            <person name="Ohta Y."/>
            <person name="Mawaribuchi S."/>
            <person name="Jenkins J."/>
            <person name="Grimwood J."/>
            <person name="Schmutz J."/>
            <person name="Mitros T."/>
            <person name="Mozaffari S.V."/>
            <person name="Suzuki Y."/>
            <person name="Haramoto Y."/>
            <person name="Yamamoto T.S."/>
            <person name="Takagi C."/>
            <person name="Heald R."/>
            <person name="Miller K."/>
            <person name="Haudenschild C."/>
            <person name="Kitzman J."/>
            <person name="Nakayama T."/>
            <person name="Izutsu Y."/>
            <person name="Robert J."/>
            <person name="Fortriede J."/>
            <person name="Burns K."/>
            <person name="Lotay V."/>
            <person name="Karimi K."/>
            <person name="Yasuoka Y."/>
            <person name="Dichmann D.S."/>
            <person name="Flajnik M.F."/>
            <person name="Houston D.W."/>
            <person name="Shendure J."/>
            <person name="DuPasquier L."/>
            <person name="Vize P.D."/>
            <person name="Zorn A.M."/>
            <person name="Ito M."/>
            <person name="Marcotte E.M."/>
            <person name="Wallingford J.B."/>
            <person name="Ito Y."/>
            <person name="Asashima M."/>
            <person name="Ueno N."/>
            <person name="Matsuda Y."/>
            <person name="Veenstra G.J."/>
            <person name="Fujiyama A."/>
            <person name="Harland R.M."/>
            <person name="Taira M."/>
            <person name="Rokhsar D.S."/>
        </authorList>
    </citation>
    <scope>NUCLEOTIDE SEQUENCE [LARGE SCALE GENOMIC DNA]</scope>
    <source>
        <strain evidence="7">J</strain>
    </source>
</reference>
<protein>
    <recommendedName>
        <fullName evidence="8">Beta-microseminoprotein</fullName>
    </recommendedName>
</protein>
<dbReference type="GO" id="GO:0005576">
    <property type="term" value="C:extracellular region"/>
    <property type="evidence" value="ECO:0007669"/>
    <property type="project" value="UniProtKB-SubCell"/>
</dbReference>
<dbReference type="PANTHER" id="PTHR10500">
    <property type="entry name" value="BETA-MICROSEMINOPROTEIN"/>
    <property type="match status" value="1"/>
</dbReference>
<sequence>MQNGIQGLGQYRQLNVVPVDVVKNFVLASVIAFGLLVTGCNAFCYTRDPKGGETKGCLYKDELHGLGSNFRTKDCMDCSCGMDGTMICCQVYSTKAEYDKENCIAVLNKKACSFRVVQKKNRSRECEILAMIG</sequence>
<organism evidence="6 7">
    <name type="scientific">Xenopus laevis</name>
    <name type="common">African clawed frog</name>
    <dbReference type="NCBI Taxonomy" id="8355"/>
    <lineage>
        <taxon>Eukaryota</taxon>
        <taxon>Metazoa</taxon>
        <taxon>Chordata</taxon>
        <taxon>Craniata</taxon>
        <taxon>Vertebrata</taxon>
        <taxon>Euteleostomi</taxon>
        <taxon>Amphibia</taxon>
        <taxon>Batrachia</taxon>
        <taxon>Anura</taxon>
        <taxon>Pipoidea</taxon>
        <taxon>Pipidae</taxon>
        <taxon>Xenopodinae</taxon>
        <taxon>Xenopus</taxon>
        <taxon>Xenopus</taxon>
    </lineage>
</organism>
<evidence type="ECO:0008006" key="8">
    <source>
        <dbReference type="Google" id="ProtNLM"/>
    </source>
</evidence>
<evidence type="ECO:0000256" key="2">
    <source>
        <dbReference type="ARBA" id="ARBA00010352"/>
    </source>
</evidence>
<keyword evidence="5" id="KW-0812">Transmembrane</keyword>
<dbReference type="AlphaFoldDB" id="A0A974CBG3"/>
<feature type="transmembrane region" description="Helical" evidence="5">
    <location>
        <begin position="25"/>
        <end position="45"/>
    </location>
</feature>
<dbReference type="InterPro" id="IPR008735">
    <property type="entry name" value="PSP94"/>
</dbReference>
<dbReference type="PANTHER" id="PTHR10500:SF7">
    <property type="entry name" value="BETA-MICROSEMINOPROTEIN"/>
    <property type="match status" value="1"/>
</dbReference>
<evidence type="ECO:0000256" key="4">
    <source>
        <dbReference type="ARBA" id="ARBA00023157"/>
    </source>
</evidence>
<dbReference type="EMBL" id="CM004479">
    <property type="protein sequence ID" value="OCT70169.1"/>
    <property type="molecule type" value="Genomic_DNA"/>
</dbReference>
<keyword evidence="5" id="KW-1133">Transmembrane helix</keyword>
<comment type="subcellular location">
    <subcellularLocation>
        <location evidence="1">Secreted</location>
    </subcellularLocation>
</comment>
<evidence type="ECO:0000256" key="5">
    <source>
        <dbReference type="SAM" id="Phobius"/>
    </source>
</evidence>
<dbReference type="Pfam" id="PF05825">
    <property type="entry name" value="PSP94"/>
    <property type="match status" value="1"/>
</dbReference>
<proteinExistence type="inferred from homology"/>